<protein>
    <submittedName>
        <fullName evidence="1">DYW deaminase domain-containing protein</fullName>
    </submittedName>
</protein>
<organism evidence="1 2">
    <name type="scientific">Citrus sinensis</name>
    <name type="common">Sweet orange</name>
    <name type="synonym">Citrus aurantium var. sinensis</name>
    <dbReference type="NCBI Taxonomy" id="2711"/>
    <lineage>
        <taxon>Eukaryota</taxon>
        <taxon>Viridiplantae</taxon>
        <taxon>Streptophyta</taxon>
        <taxon>Embryophyta</taxon>
        <taxon>Tracheophyta</taxon>
        <taxon>Spermatophyta</taxon>
        <taxon>Magnoliopsida</taxon>
        <taxon>eudicotyledons</taxon>
        <taxon>Gunneridae</taxon>
        <taxon>Pentapetalae</taxon>
        <taxon>rosids</taxon>
        <taxon>malvids</taxon>
        <taxon>Sapindales</taxon>
        <taxon>Rutaceae</taxon>
        <taxon>Aurantioideae</taxon>
        <taxon>Citrus</taxon>
    </lineage>
</organism>
<dbReference type="EMBL" id="CM039174">
    <property type="protein sequence ID" value="KAH9758498.1"/>
    <property type="molecule type" value="Genomic_DNA"/>
</dbReference>
<gene>
    <name evidence="1" type="ORF">KPL71_016711</name>
</gene>
<keyword evidence="2" id="KW-1185">Reference proteome</keyword>
<reference evidence="2" key="1">
    <citation type="journal article" date="2023" name="Hortic. Res.">
        <title>A chromosome-level phased genome enabling allele-level studies in sweet orange: a case study on citrus Huanglongbing tolerance.</title>
        <authorList>
            <person name="Wu B."/>
            <person name="Yu Q."/>
            <person name="Deng Z."/>
            <person name="Duan Y."/>
            <person name="Luo F."/>
            <person name="Gmitter F. Jr."/>
        </authorList>
    </citation>
    <scope>NUCLEOTIDE SEQUENCE [LARGE SCALE GENOMIC DNA]</scope>
    <source>
        <strain evidence="2">cv. Valencia</strain>
    </source>
</reference>
<proteinExistence type="predicted"/>
<sequence>MPQQRLSDMFGMGPHSLLFGLFCSAFHNLKFLSTGYGHLEKATLNRSRCSFEEMMEVKAALEVMDKLKNIGIFLDSPDIIELLNVCMDLKLLEAGKRFEVLDEGFQHFESVTRDYDINPTLEHFLGIVDLYGRLQKIAEAREFIRNMQIDASSVVWETLEKYPQPEPGLLLGEPSSSLRLSNKKKDAGYMPYTEYVLRDLDQEAKEKPQTYRSERLAVAYGLISTPPGRTLRIKKNLRICGECHNFIKKLSSIENREIIVRDKTT</sequence>
<comment type="caution">
    <text evidence="1">The sequence shown here is derived from an EMBL/GenBank/DDBJ whole genome shotgun (WGS) entry which is preliminary data.</text>
</comment>
<name>A0ACB8KVP6_CITSI</name>
<evidence type="ECO:0000313" key="2">
    <source>
        <dbReference type="Proteomes" id="UP000829398"/>
    </source>
</evidence>
<accession>A0ACB8KVP6</accession>
<evidence type="ECO:0000313" key="1">
    <source>
        <dbReference type="EMBL" id="KAH9758498.1"/>
    </source>
</evidence>
<dbReference type="Proteomes" id="UP000829398">
    <property type="component" value="Chromosome 5"/>
</dbReference>